<keyword evidence="1" id="KW-0812">Transmembrane</keyword>
<keyword evidence="3" id="KW-1185">Reference proteome</keyword>
<dbReference type="PANTHER" id="PTHR35896">
    <property type="entry name" value="IG-LIKE DOMAIN-CONTAINING PROTEIN"/>
    <property type="match status" value="1"/>
</dbReference>
<keyword evidence="1" id="KW-1133">Transmembrane helix</keyword>
<feature type="transmembrane region" description="Helical" evidence="1">
    <location>
        <begin position="40"/>
        <end position="60"/>
    </location>
</feature>
<evidence type="ECO:0000256" key="1">
    <source>
        <dbReference type="SAM" id="Phobius"/>
    </source>
</evidence>
<gene>
    <name evidence="2" type="ORF">PV09_05384</name>
</gene>
<dbReference type="RefSeq" id="XP_016213501.1">
    <property type="nucleotide sequence ID" value="XM_016358882.1"/>
</dbReference>
<dbReference type="InParanoid" id="A0A0D1YSM8"/>
<evidence type="ECO:0000313" key="3">
    <source>
        <dbReference type="Proteomes" id="UP000053259"/>
    </source>
</evidence>
<dbReference type="PANTHER" id="PTHR35896:SF3">
    <property type="entry name" value="MAJOR FACILITATOR SUPERFAMILY TRANSPORTER"/>
    <property type="match status" value="1"/>
</dbReference>
<sequence>MYSQHKEPENQPFLDNFSDEFIHSTDYRNRRLANAQRKRLISHGLVFLATSLLWLAIWLYSSSLPFGGSRPDVNIQHNITSNAKLLECGSSPREARALGCKYDILLNHWVPEPCYDEEFIQEYADDQSWAAYIDEDLTQRIYSIHEMSEKDYYFTSFRDHVNHCAVIWKKQFWVLYEERKSFDTMIASPEHTDHCALYLSEAVNTNSTEATRVTVGYAGCWIRD</sequence>
<dbReference type="VEuPathDB" id="FungiDB:PV09_05384"/>
<evidence type="ECO:0000313" key="2">
    <source>
        <dbReference type="EMBL" id="KIW03632.1"/>
    </source>
</evidence>
<dbReference type="InterPro" id="IPR053008">
    <property type="entry name" value="Phomopsin_biosynth_assoc"/>
</dbReference>
<name>A0A0D1YSM8_9PEZI</name>
<reference evidence="2 3" key="1">
    <citation type="submission" date="2015-01" db="EMBL/GenBank/DDBJ databases">
        <title>The Genome Sequence of Ochroconis gallopava CBS43764.</title>
        <authorList>
            <consortium name="The Broad Institute Genomics Platform"/>
            <person name="Cuomo C."/>
            <person name="de Hoog S."/>
            <person name="Gorbushina A."/>
            <person name="Stielow B."/>
            <person name="Teixiera M."/>
            <person name="Abouelleil A."/>
            <person name="Chapman S.B."/>
            <person name="Priest M."/>
            <person name="Young S.K."/>
            <person name="Wortman J."/>
            <person name="Nusbaum C."/>
            <person name="Birren B."/>
        </authorList>
    </citation>
    <scope>NUCLEOTIDE SEQUENCE [LARGE SCALE GENOMIC DNA]</scope>
    <source>
        <strain evidence="2 3">CBS 43764</strain>
    </source>
</reference>
<keyword evidence="1" id="KW-0472">Membrane</keyword>
<dbReference type="GeneID" id="27313357"/>
<dbReference type="EMBL" id="KN847544">
    <property type="protein sequence ID" value="KIW03632.1"/>
    <property type="molecule type" value="Genomic_DNA"/>
</dbReference>
<proteinExistence type="predicted"/>
<protein>
    <submittedName>
        <fullName evidence="2">Uncharacterized protein</fullName>
    </submittedName>
</protein>
<dbReference type="AlphaFoldDB" id="A0A0D1YSM8"/>
<organism evidence="2 3">
    <name type="scientific">Verruconis gallopava</name>
    <dbReference type="NCBI Taxonomy" id="253628"/>
    <lineage>
        <taxon>Eukaryota</taxon>
        <taxon>Fungi</taxon>
        <taxon>Dikarya</taxon>
        <taxon>Ascomycota</taxon>
        <taxon>Pezizomycotina</taxon>
        <taxon>Dothideomycetes</taxon>
        <taxon>Pleosporomycetidae</taxon>
        <taxon>Venturiales</taxon>
        <taxon>Sympoventuriaceae</taxon>
        <taxon>Verruconis</taxon>
    </lineage>
</organism>
<dbReference type="Proteomes" id="UP000053259">
    <property type="component" value="Unassembled WGS sequence"/>
</dbReference>
<dbReference type="STRING" id="253628.A0A0D1YSM8"/>
<dbReference type="OrthoDB" id="3501153at2759"/>
<accession>A0A0D1YSM8</accession>
<dbReference type="HOGENOM" id="CLU_066042_0_0_1"/>